<reference evidence="2" key="1">
    <citation type="submission" date="2020-03" db="EMBL/GenBank/DDBJ databases">
        <authorList>
            <person name="Weist P."/>
        </authorList>
    </citation>
    <scope>NUCLEOTIDE SEQUENCE</scope>
</reference>
<evidence type="ECO:0000256" key="1">
    <source>
        <dbReference type="SAM" id="MobiDB-lite"/>
    </source>
</evidence>
<gene>
    <name evidence="2" type="ORF">PLEPLA_LOCUS29126</name>
</gene>
<dbReference type="AlphaFoldDB" id="A0A9N7V244"/>
<dbReference type="EMBL" id="CADEAL010002624">
    <property type="protein sequence ID" value="CAB1441350.1"/>
    <property type="molecule type" value="Genomic_DNA"/>
</dbReference>
<evidence type="ECO:0000313" key="3">
    <source>
        <dbReference type="Proteomes" id="UP001153269"/>
    </source>
</evidence>
<organism evidence="2 3">
    <name type="scientific">Pleuronectes platessa</name>
    <name type="common">European plaice</name>
    <dbReference type="NCBI Taxonomy" id="8262"/>
    <lineage>
        <taxon>Eukaryota</taxon>
        <taxon>Metazoa</taxon>
        <taxon>Chordata</taxon>
        <taxon>Craniata</taxon>
        <taxon>Vertebrata</taxon>
        <taxon>Euteleostomi</taxon>
        <taxon>Actinopterygii</taxon>
        <taxon>Neopterygii</taxon>
        <taxon>Teleostei</taxon>
        <taxon>Neoteleostei</taxon>
        <taxon>Acanthomorphata</taxon>
        <taxon>Carangaria</taxon>
        <taxon>Pleuronectiformes</taxon>
        <taxon>Pleuronectoidei</taxon>
        <taxon>Pleuronectidae</taxon>
        <taxon>Pleuronectes</taxon>
    </lineage>
</organism>
<name>A0A9N7V244_PLEPL</name>
<evidence type="ECO:0000313" key="2">
    <source>
        <dbReference type="EMBL" id="CAB1441350.1"/>
    </source>
</evidence>
<accession>A0A9N7V244</accession>
<sequence length="170" mass="18664">MVRSRRKIREGISVISSRRVMVRARFKAGAKNRADGQSLLALNAAAHIPAELCTQAVSGPWPMSLWSGCDGRLSGDKQKADTQTDMARKDVGNRERESEKKRQKEVGKKHSVQRRDSWGWTRCRMQKADAGVGAAPTCAGDQGPGWDINLWEVVVLPSTSSTASACDDLR</sequence>
<keyword evidence="3" id="KW-1185">Reference proteome</keyword>
<feature type="region of interest" description="Disordered" evidence="1">
    <location>
        <begin position="73"/>
        <end position="113"/>
    </location>
</feature>
<protein>
    <submittedName>
        <fullName evidence="2">Uncharacterized protein</fullName>
    </submittedName>
</protein>
<dbReference type="Proteomes" id="UP001153269">
    <property type="component" value="Unassembled WGS sequence"/>
</dbReference>
<proteinExistence type="predicted"/>
<comment type="caution">
    <text evidence="2">The sequence shown here is derived from an EMBL/GenBank/DDBJ whole genome shotgun (WGS) entry which is preliminary data.</text>
</comment>